<accession>A0A8H6ZWI7</accession>
<reference evidence="3" key="1">
    <citation type="submission" date="2019-07" db="EMBL/GenBank/DDBJ databases">
        <authorList>
            <person name="Palmer J.M."/>
        </authorList>
    </citation>
    <scope>NUCLEOTIDE SEQUENCE</scope>
    <source>
        <strain evidence="3">PC9</strain>
    </source>
</reference>
<dbReference type="Pfam" id="PF08313">
    <property type="entry name" value="SCA7"/>
    <property type="match status" value="1"/>
</dbReference>
<dbReference type="GO" id="GO:0006357">
    <property type="term" value="P:regulation of transcription by RNA polymerase II"/>
    <property type="evidence" value="ECO:0007669"/>
    <property type="project" value="TreeGrafter"/>
</dbReference>
<dbReference type="RefSeq" id="XP_036631776.1">
    <property type="nucleotide sequence ID" value="XM_036775757.1"/>
</dbReference>
<dbReference type="GeneID" id="59376024"/>
<feature type="domain" description="SCA7" evidence="2">
    <location>
        <begin position="136"/>
        <end position="202"/>
    </location>
</feature>
<evidence type="ECO:0000259" key="2">
    <source>
        <dbReference type="PROSITE" id="PS51505"/>
    </source>
</evidence>
<proteinExistence type="predicted"/>
<dbReference type="PROSITE" id="PS51505">
    <property type="entry name" value="SCA7"/>
    <property type="match status" value="1"/>
</dbReference>
<protein>
    <recommendedName>
        <fullName evidence="2">SCA7 domain-containing protein</fullName>
    </recommendedName>
</protein>
<dbReference type="InterPro" id="IPR013243">
    <property type="entry name" value="SCA7_dom"/>
</dbReference>
<feature type="region of interest" description="Disordered" evidence="1">
    <location>
        <begin position="89"/>
        <end position="141"/>
    </location>
</feature>
<dbReference type="InterPro" id="IPR037804">
    <property type="entry name" value="SGF73"/>
</dbReference>
<dbReference type="Gene3D" id="6.10.140.1270">
    <property type="match status" value="1"/>
</dbReference>
<dbReference type="OrthoDB" id="21678at2759"/>
<keyword evidence="4" id="KW-1185">Reference proteome</keyword>
<sequence length="380" mass="40312">MTLRLKPASPPASPFSWGRSSPSPPLNPAELSSPPTIWLSARDMKLFGVQPLTSTSDIGLVRCRECEKPVLRSYIGEHADNCEKLRAAPKKAAKGKGGLEVEDPKKGSKKRKASPTPDDPSAPAKKKSKPAPKITKGRIKGPVDLDRHCGVINDKNLPCSRALTCKSHSMGAKRAVLGRSRNYDELLLDWQRANNPNFVEPVKRETKAEKKEKKEREKKEKKEQAMAAAVAAGLDPSAIKKSTSSSGTSKKVSKKAAAAAAAAAAVRAADPLAAEEAQENLDDVDSEAEVDDLVKAIQISREKGIVGVPLALPCDAGTWFVQRREKSRCCRDLLLNALGHGGGSAVNAANLGMGGLGMGLPMQRAGSLGISGMTLLGNGH</sequence>
<gene>
    <name evidence="3" type="ORF">PC9H_006206</name>
</gene>
<dbReference type="GO" id="GO:1904802">
    <property type="term" value="P:RITS complex assembly"/>
    <property type="evidence" value="ECO:0007669"/>
    <property type="project" value="TreeGrafter"/>
</dbReference>
<comment type="caution">
    <text evidence="3">The sequence shown here is derived from an EMBL/GenBank/DDBJ whole genome shotgun (WGS) entry which is preliminary data.</text>
</comment>
<evidence type="ECO:0000313" key="4">
    <source>
        <dbReference type="Proteomes" id="UP000623687"/>
    </source>
</evidence>
<feature type="compositionally biased region" description="Basic residues" evidence="1">
    <location>
        <begin position="124"/>
        <end position="139"/>
    </location>
</feature>
<dbReference type="AlphaFoldDB" id="A0A8H6ZWI7"/>
<feature type="compositionally biased region" description="Low complexity" evidence="1">
    <location>
        <begin position="114"/>
        <end position="123"/>
    </location>
</feature>
<evidence type="ECO:0000256" key="1">
    <source>
        <dbReference type="SAM" id="MobiDB-lite"/>
    </source>
</evidence>
<dbReference type="Proteomes" id="UP000623687">
    <property type="component" value="Unassembled WGS sequence"/>
</dbReference>
<dbReference type="PANTHER" id="PTHR47805">
    <property type="entry name" value="SAGA-ASSOCIATED FACTOR 73"/>
    <property type="match status" value="1"/>
</dbReference>
<feature type="region of interest" description="Disordered" evidence="1">
    <location>
        <begin position="202"/>
        <end position="224"/>
    </location>
</feature>
<feature type="compositionally biased region" description="Basic and acidic residues" evidence="1">
    <location>
        <begin position="97"/>
        <end position="106"/>
    </location>
</feature>
<evidence type="ECO:0000313" key="3">
    <source>
        <dbReference type="EMBL" id="KAF7430498.1"/>
    </source>
</evidence>
<feature type="region of interest" description="Disordered" evidence="1">
    <location>
        <begin position="1"/>
        <end position="34"/>
    </location>
</feature>
<dbReference type="PANTHER" id="PTHR47805:SF1">
    <property type="entry name" value="SAGA-ASSOCIATED FACTOR 73"/>
    <property type="match status" value="1"/>
</dbReference>
<dbReference type="GO" id="GO:0000124">
    <property type="term" value="C:SAGA complex"/>
    <property type="evidence" value="ECO:0007669"/>
    <property type="project" value="InterPro"/>
</dbReference>
<name>A0A8H6ZWI7_PLEOS</name>
<dbReference type="VEuPathDB" id="FungiDB:PC9H_006206"/>
<dbReference type="GO" id="GO:0031048">
    <property type="term" value="P:regulatory ncRNA-mediated heterochromatin formation"/>
    <property type="evidence" value="ECO:0007669"/>
    <property type="project" value="TreeGrafter"/>
</dbReference>
<dbReference type="EMBL" id="JACETU010000004">
    <property type="protein sequence ID" value="KAF7430498.1"/>
    <property type="molecule type" value="Genomic_DNA"/>
</dbReference>
<organism evidence="3 4">
    <name type="scientific">Pleurotus ostreatus</name>
    <name type="common">Oyster mushroom</name>
    <name type="synonym">White-rot fungus</name>
    <dbReference type="NCBI Taxonomy" id="5322"/>
    <lineage>
        <taxon>Eukaryota</taxon>
        <taxon>Fungi</taxon>
        <taxon>Dikarya</taxon>
        <taxon>Basidiomycota</taxon>
        <taxon>Agaricomycotina</taxon>
        <taxon>Agaricomycetes</taxon>
        <taxon>Agaricomycetidae</taxon>
        <taxon>Agaricales</taxon>
        <taxon>Pleurotineae</taxon>
        <taxon>Pleurotaceae</taxon>
        <taxon>Pleurotus</taxon>
    </lineage>
</organism>